<evidence type="ECO:0008006" key="3">
    <source>
        <dbReference type="Google" id="ProtNLM"/>
    </source>
</evidence>
<dbReference type="Pfam" id="PF08282">
    <property type="entry name" value="Hydrolase_3"/>
    <property type="match status" value="1"/>
</dbReference>
<evidence type="ECO:0000313" key="2">
    <source>
        <dbReference type="Proteomes" id="UP000289238"/>
    </source>
</evidence>
<organism evidence="1 2">
    <name type="scientific">Leeuwenhoekiella aequorea</name>
    <dbReference type="NCBI Taxonomy" id="283736"/>
    <lineage>
        <taxon>Bacteria</taxon>
        <taxon>Pseudomonadati</taxon>
        <taxon>Bacteroidota</taxon>
        <taxon>Flavobacteriia</taxon>
        <taxon>Flavobacteriales</taxon>
        <taxon>Flavobacteriaceae</taxon>
        <taxon>Leeuwenhoekiella</taxon>
    </lineage>
</organism>
<sequence length="272" mass="30695">MERKLKLLCSDIDGTILNTDRDIAPETALAFAKLPKDFPIILASSRMPSAMYYVQEKIGAHGSPLICYNGGLVLDSRGSTLHSHTVSLAFLDTVIQHQKNFDYNISTYCTDTWRTAEEDYWTTREIRTTRVEPVLIPLEDHIAILEAINEQPHKIMCMGNPEALDDLIKVLEKEHGSEAHFYRSKDTYLEISAKNIDKSTALEQLIRDTYNLEMEDVIAFGDNYNDITMIKNVGFGIAVANATQEVKEVADYVSDFSNKENAVALAIEKFLH</sequence>
<dbReference type="NCBIfam" id="TIGR01484">
    <property type="entry name" value="HAD-SF-IIB"/>
    <property type="match status" value="1"/>
</dbReference>
<reference evidence="1 2" key="1">
    <citation type="submission" date="2018-07" db="EMBL/GenBank/DDBJ databases">
        <title>Leeuwenhoekiella genomics.</title>
        <authorList>
            <person name="Tahon G."/>
            <person name="Willems A."/>
        </authorList>
    </citation>
    <scope>NUCLEOTIDE SEQUENCE [LARGE SCALE GENOMIC DNA]</scope>
    <source>
        <strain evidence="1 2">LMG 22550</strain>
    </source>
</reference>
<dbReference type="OrthoDB" id="9814970at2"/>
<dbReference type="PROSITE" id="PS01228">
    <property type="entry name" value="COF_1"/>
    <property type="match status" value="1"/>
</dbReference>
<dbReference type="GO" id="GO:0016791">
    <property type="term" value="F:phosphatase activity"/>
    <property type="evidence" value="ECO:0007669"/>
    <property type="project" value="TreeGrafter"/>
</dbReference>
<dbReference type="InterPro" id="IPR006379">
    <property type="entry name" value="HAD-SF_hydro_IIB"/>
</dbReference>
<accession>A0A4Q0P1V9</accession>
<dbReference type="PANTHER" id="PTHR10000:SF8">
    <property type="entry name" value="HAD SUPERFAMILY HYDROLASE-LIKE, TYPE 3"/>
    <property type="match status" value="1"/>
</dbReference>
<dbReference type="PANTHER" id="PTHR10000">
    <property type="entry name" value="PHOSPHOSERINE PHOSPHATASE"/>
    <property type="match status" value="1"/>
</dbReference>
<comment type="caution">
    <text evidence="1">The sequence shown here is derived from an EMBL/GenBank/DDBJ whole genome shotgun (WGS) entry which is preliminary data.</text>
</comment>
<dbReference type="NCBIfam" id="TIGR00099">
    <property type="entry name" value="Cof-subfamily"/>
    <property type="match status" value="1"/>
</dbReference>
<dbReference type="CDD" id="cd07516">
    <property type="entry name" value="HAD_Pase"/>
    <property type="match status" value="1"/>
</dbReference>
<dbReference type="Gene3D" id="3.30.1240.10">
    <property type="match status" value="1"/>
</dbReference>
<name>A0A4Q0P1V9_9FLAO</name>
<keyword evidence="2" id="KW-1185">Reference proteome</keyword>
<dbReference type="RefSeq" id="WP_128758785.1">
    <property type="nucleotide sequence ID" value="NZ_QOVM01000008.1"/>
</dbReference>
<dbReference type="SUPFAM" id="SSF56784">
    <property type="entry name" value="HAD-like"/>
    <property type="match status" value="1"/>
</dbReference>
<dbReference type="InterPro" id="IPR036412">
    <property type="entry name" value="HAD-like_sf"/>
</dbReference>
<dbReference type="SFLD" id="SFLDS00003">
    <property type="entry name" value="Haloacid_Dehalogenase"/>
    <property type="match status" value="1"/>
</dbReference>
<dbReference type="SFLD" id="SFLDG01140">
    <property type="entry name" value="C2.B:_Phosphomannomutase_and_P"/>
    <property type="match status" value="1"/>
</dbReference>
<proteinExistence type="predicted"/>
<evidence type="ECO:0000313" key="1">
    <source>
        <dbReference type="EMBL" id="RXG20494.1"/>
    </source>
</evidence>
<dbReference type="AlphaFoldDB" id="A0A4Q0P1V9"/>
<dbReference type="Proteomes" id="UP000289238">
    <property type="component" value="Unassembled WGS sequence"/>
</dbReference>
<gene>
    <name evidence="1" type="ORF">DSM00_3044</name>
</gene>
<dbReference type="InterPro" id="IPR000150">
    <property type="entry name" value="Cof"/>
</dbReference>
<protein>
    <recommendedName>
        <fullName evidence="3">Cof subfamily protein (Haloacid dehalogenase superfamily)/HAD superfamily hydrolase (TIGR01484 family)</fullName>
    </recommendedName>
</protein>
<dbReference type="InterPro" id="IPR023214">
    <property type="entry name" value="HAD_sf"/>
</dbReference>
<dbReference type="Gene3D" id="3.40.50.1000">
    <property type="entry name" value="HAD superfamily/HAD-like"/>
    <property type="match status" value="1"/>
</dbReference>
<dbReference type="GO" id="GO:0000287">
    <property type="term" value="F:magnesium ion binding"/>
    <property type="evidence" value="ECO:0007669"/>
    <property type="project" value="TreeGrafter"/>
</dbReference>
<dbReference type="GO" id="GO:0005829">
    <property type="term" value="C:cytosol"/>
    <property type="evidence" value="ECO:0007669"/>
    <property type="project" value="TreeGrafter"/>
</dbReference>
<dbReference type="EMBL" id="QOVM01000008">
    <property type="protein sequence ID" value="RXG20494.1"/>
    <property type="molecule type" value="Genomic_DNA"/>
</dbReference>